<dbReference type="GO" id="GO:0003723">
    <property type="term" value="F:RNA binding"/>
    <property type="evidence" value="ECO:0007669"/>
    <property type="project" value="UniProtKB-KW"/>
</dbReference>
<evidence type="ECO:0000256" key="6">
    <source>
        <dbReference type="ARBA" id="ARBA00022691"/>
    </source>
</evidence>
<accession>A0A5C5FQZ2</accession>
<dbReference type="GO" id="GO:0005737">
    <property type="term" value="C:cytoplasm"/>
    <property type="evidence" value="ECO:0007669"/>
    <property type="project" value="TreeGrafter"/>
</dbReference>
<keyword evidence="10" id="KW-0943">RNA-mediated gene silencing</keyword>
<dbReference type="PANTHER" id="PTHR21404:SF3">
    <property type="entry name" value="SMALL RNA 2'-O-METHYLTRANSFERASE"/>
    <property type="match status" value="1"/>
</dbReference>
<evidence type="ECO:0000256" key="4">
    <source>
        <dbReference type="ARBA" id="ARBA00022603"/>
    </source>
</evidence>
<keyword evidence="5" id="KW-0808">Transferase</keyword>
<feature type="compositionally biased region" description="Basic and acidic residues" evidence="13">
    <location>
        <begin position="637"/>
        <end position="655"/>
    </location>
</feature>
<feature type="compositionally biased region" description="Low complexity" evidence="13">
    <location>
        <begin position="446"/>
        <end position="475"/>
    </location>
</feature>
<sequence>MPSPADPPDAAVDVSPPTANSPPPSPSSRQSPSVSSDDDDDDYDDTYGVARAAASEAKRPVFFPPLWLARRSECIQLLQSEGVRSVVDFGCGVGAVLSMLALPAYHLDEWASPACSPSPPSPEAARTKVGKADLVASIPPPMPRHHGLHLERLVGVDADLAACEKAALVCAPSESKAGSHDLRWEELRTEVWHGGVEVYNEALEGVDAFVMTEVIEHLSMSALARLPNLLFSVYKPRVIIITTPNHCFNPYFPPPSSLASSRARPAWSRSAAASSSTAEDNPSHLFPDPTGRTRRVFRDATHTLEWTPDEFRAWCGDALESAGAAGEYEVEIGGVGSLEAYYRGCEGGVPFPPPARALHPALEGHPICAEPVEDPRRFFATQLAVFRRREGTSGAKGGDAVQGQEQQDRSQDGEQEDDERASRSLHVSPINTYSPLPPLDSTVPGTSSISASALPTTAAATTPSPRAPHALVAASTHAAHPSAALPTADGAVLREAVRGVFIAARRGQRMSLEEVWRMADRPSLTAGAGEGEREGEALRVLARGRVGAVLDALLRAGDDGEDEDEWVFARLREEAGRGRELRGFEALGVRWERYDEVVGELERREVEEAQRRWGSAQRDAGEDEQNDGASASSGKARPSEEHDAGDGAEVRREDEQGGAQQGSGAPSSELRGDEDSRAAHTSWHSEPPPTTTSGWTDDPW</sequence>
<evidence type="ECO:0000256" key="9">
    <source>
        <dbReference type="ARBA" id="ARBA00022884"/>
    </source>
</evidence>
<dbReference type="OrthoDB" id="2154311at2759"/>
<feature type="compositionally biased region" description="Low complexity" evidence="13">
    <location>
        <begin position="8"/>
        <end position="18"/>
    </location>
</feature>
<evidence type="ECO:0000256" key="1">
    <source>
        <dbReference type="ARBA" id="ARBA00001946"/>
    </source>
</evidence>
<evidence type="ECO:0000256" key="5">
    <source>
        <dbReference type="ARBA" id="ARBA00022679"/>
    </source>
</evidence>
<reference evidence="14 15" key="1">
    <citation type="submission" date="2019-03" db="EMBL/GenBank/DDBJ databases">
        <title>Rhodosporidium diobovatum UCD-FST 08-225 genome sequencing, assembly, and annotation.</title>
        <authorList>
            <person name="Fakankun I.U."/>
            <person name="Fristensky B."/>
            <person name="Levin D.B."/>
        </authorList>
    </citation>
    <scope>NUCLEOTIDE SEQUENCE [LARGE SCALE GENOMIC DNA]</scope>
    <source>
        <strain evidence="14 15">UCD-FST 08-225</strain>
    </source>
</reference>
<keyword evidence="6" id="KW-0949">S-adenosyl-L-methionine</keyword>
<proteinExistence type="inferred from homology"/>
<dbReference type="GO" id="GO:0030422">
    <property type="term" value="P:siRNA processing"/>
    <property type="evidence" value="ECO:0007669"/>
    <property type="project" value="TreeGrafter"/>
</dbReference>
<dbReference type="EC" id="2.1.1.386" evidence="11"/>
<feature type="region of interest" description="Disordered" evidence="13">
    <location>
        <begin position="390"/>
        <end position="475"/>
    </location>
</feature>
<keyword evidence="15" id="KW-1185">Reference proteome</keyword>
<evidence type="ECO:0000256" key="11">
    <source>
        <dbReference type="ARBA" id="ARBA00035025"/>
    </source>
</evidence>
<keyword evidence="8" id="KW-0460">Magnesium</keyword>
<organism evidence="14 15">
    <name type="scientific">Rhodotorula diobovata</name>
    <dbReference type="NCBI Taxonomy" id="5288"/>
    <lineage>
        <taxon>Eukaryota</taxon>
        <taxon>Fungi</taxon>
        <taxon>Dikarya</taxon>
        <taxon>Basidiomycota</taxon>
        <taxon>Pucciniomycotina</taxon>
        <taxon>Microbotryomycetes</taxon>
        <taxon>Sporidiobolales</taxon>
        <taxon>Sporidiobolaceae</taxon>
        <taxon>Rhodotorula</taxon>
    </lineage>
</organism>
<dbReference type="EMBL" id="SOZI01000124">
    <property type="protein sequence ID" value="TNY18729.1"/>
    <property type="molecule type" value="Genomic_DNA"/>
</dbReference>
<dbReference type="PANTHER" id="PTHR21404">
    <property type="entry name" value="HEN1"/>
    <property type="match status" value="1"/>
</dbReference>
<keyword evidence="4" id="KW-0489">Methyltransferase</keyword>
<comment type="cofactor">
    <cofactor evidence="1">
        <name>Mg(2+)</name>
        <dbReference type="ChEBI" id="CHEBI:18420"/>
    </cofactor>
</comment>
<evidence type="ECO:0000256" key="3">
    <source>
        <dbReference type="ARBA" id="ARBA00021330"/>
    </source>
</evidence>
<dbReference type="InterPro" id="IPR026610">
    <property type="entry name" value="Hen1"/>
</dbReference>
<dbReference type="GO" id="GO:0046872">
    <property type="term" value="F:metal ion binding"/>
    <property type="evidence" value="ECO:0007669"/>
    <property type="project" value="UniProtKB-KW"/>
</dbReference>
<evidence type="ECO:0000256" key="7">
    <source>
        <dbReference type="ARBA" id="ARBA00022723"/>
    </source>
</evidence>
<evidence type="ECO:0000256" key="8">
    <source>
        <dbReference type="ARBA" id="ARBA00022842"/>
    </source>
</evidence>
<evidence type="ECO:0000256" key="2">
    <source>
        <dbReference type="ARBA" id="ARBA00009026"/>
    </source>
</evidence>
<protein>
    <recommendedName>
        <fullName evidence="3">Small RNA 2'-O-methyltransferase</fullName>
        <ecNumber evidence="11">2.1.1.386</ecNumber>
    </recommendedName>
</protein>
<dbReference type="Proteomes" id="UP000311382">
    <property type="component" value="Unassembled WGS sequence"/>
</dbReference>
<comment type="catalytic activity">
    <reaction evidence="12">
        <text>small RNA 3'-end nucleotide + S-adenosyl-L-methionine = small RNA 3'-end 2'-O-methylnucleotide + S-adenosyl-L-homocysteine + H(+)</text>
        <dbReference type="Rhea" id="RHEA:37887"/>
        <dbReference type="Rhea" id="RHEA-COMP:10415"/>
        <dbReference type="Rhea" id="RHEA-COMP:10416"/>
        <dbReference type="ChEBI" id="CHEBI:15378"/>
        <dbReference type="ChEBI" id="CHEBI:57856"/>
        <dbReference type="ChEBI" id="CHEBI:59789"/>
        <dbReference type="ChEBI" id="CHEBI:74896"/>
        <dbReference type="ChEBI" id="CHEBI:74898"/>
        <dbReference type="EC" id="2.1.1.386"/>
    </reaction>
</comment>
<feature type="compositionally biased region" description="Polar residues" evidence="13">
    <location>
        <begin position="691"/>
        <end position="700"/>
    </location>
</feature>
<evidence type="ECO:0000313" key="14">
    <source>
        <dbReference type="EMBL" id="TNY18729.1"/>
    </source>
</evidence>
<dbReference type="SUPFAM" id="SSF53335">
    <property type="entry name" value="S-adenosyl-L-methionine-dependent methyltransferases"/>
    <property type="match status" value="1"/>
</dbReference>
<comment type="caution">
    <text evidence="14">The sequence shown here is derived from an EMBL/GenBank/DDBJ whole genome shotgun (WGS) entry which is preliminary data.</text>
</comment>
<feature type="region of interest" description="Disordered" evidence="13">
    <location>
        <begin position="604"/>
        <end position="700"/>
    </location>
</feature>
<keyword evidence="9" id="KW-0694">RNA-binding</keyword>
<feature type="compositionally biased region" description="Acidic residues" evidence="13">
    <location>
        <begin position="36"/>
        <end position="45"/>
    </location>
</feature>
<dbReference type="InterPro" id="IPR029063">
    <property type="entry name" value="SAM-dependent_MTases_sf"/>
</dbReference>
<dbReference type="STRING" id="5288.A0A5C5FQZ2"/>
<dbReference type="AlphaFoldDB" id="A0A5C5FQZ2"/>
<dbReference type="GO" id="GO:0005634">
    <property type="term" value="C:nucleus"/>
    <property type="evidence" value="ECO:0007669"/>
    <property type="project" value="TreeGrafter"/>
</dbReference>
<name>A0A5C5FQZ2_9BASI</name>
<dbReference type="Gene3D" id="3.40.50.150">
    <property type="entry name" value="Vaccinia Virus protein VP39"/>
    <property type="match status" value="1"/>
</dbReference>
<evidence type="ECO:0000256" key="13">
    <source>
        <dbReference type="SAM" id="MobiDB-lite"/>
    </source>
</evidence>
<gene>
    <name evidence="14" type="ORF">DMC30DRAFT_39115</name>
</gene>
<feature type="region of interest" description="Disordered" evidence="13">
    <location>
        <begin position="269"/>
        <end position="292"/>
    </location>
</feature>
<evidence type="ECO:0000313" key="15">
    <source>
        <dbReference type="Proteomes" id="UP000311382"/>
    </source>
</evidence>
<comment type="similarity">
    <text evidence="2">Belongs to the methyltransferase superfamily. HEN1 family.</text>
</comment>
<dbReference type="GO" id="GO:0090486">
    <property type="term" value="F:small RNA 2'-O-methyltransferase activity"/>
    <property type="evidence" value="ECO:0007669"/>
    <property type="project" value="UniProtKB-EC"/>
</dbReference>
<keyword evidence="7" id="KW-0479">Metal-binding</keyword>
<evidence type="ECO:0000256" key="12">
    <source>
        <dbReference type="ARBA" id="ARBA00048418"/>
    </source>
</evidence>
<evidence type="ECO:0000256" key="10">
    <source>
        <dbReference type="ARBA" id="ARBA00023158"/>
    </source>
</evidence>
<dbReference type="GO" id="GO:0001510">
    <property type="term" value="P:RNA methylation"/>
    <property type="evidence" value="ECO:0007669"/>
    <property type="project" value="InterPro"/>
</dbReference>
<feature type="region of interest" description="Disordered" evidence="13">
    <location>
        <begin position="1"/>
        <end position="45"/>
    </location>
</feature>